<evidence type="ECO:0000313" key="6">
    <source>
        <dbReference type="Proteomes" id="UP001178507"/>
    </source>
</evidence>
<proteinExistence type="predicted"/>
<keyword evidence="6" id="KW-1185">Reference proteome</keyword>
<dbReference type="SUPFAM" id="SSF50978">
    <property type="entry name" value="WD40 repeat-like"/>
    <property type="match status" value="1"/>
</dbReference>
<organism evidence="5 6">
    <name type="scientific">Effrenium voratum</name>
    <dbReference type="NCBI Taxonomy" id="2562239"/>
    <lineage>
        <taxon>Eukaryota</taxon>
        <taxon>Sar</taxon>
        <taxon>Alveolata</taxon>
        <taxon>Dinophyceae</taxon>
        <taxon>Suessiales</taxon>
        <taxon>Symbiodiniaceae</taxon>
        <taxon>Effrenium</taxon>
    </lineage>
</organism>
<accession>A0AA36MUZ6</accession>
<keyword evidence="2" id="KW-0677">Repeat</keyword>
<protein>
    <submittedName>
        <fullName evidence="5">Uncharacterized protein</fullName>
    </submittedName>
</protein>
<dbReference type="PROSITE" id="PS50082">
    <property type="entry name" value="WD_REPEATS_2"/>
    <property type="match status" value="1"/>
</dbReference>
<gene>
    <name evidence="5" type="ORF">EVOR1521_LOCUS11601</name>
</gene>
<dbReference type="PANTHER" id="PTHR44019:SF8">
    <property type="entry name" value="POC1 CENTRIOLAR PROTEIN HOMOLOG"/>
    <property type="match status" value="1"/>
</dbReference>
<feature type="repeat" description="WD" evidence="3">
    <location>
        <begin position="258"/>
        <end position="273"/>
    </location>
</feature>
<dbReference type="AlphaFoldDB" id="A0AA36MUZ6"/>
<dbReference type="Gene3D" id="2.130.10.10">
    <property type="entry name" value="YVTN repeat-like/Quinoprotein amine dehydrogenase"/>
    <property type="match status" value="1"/>
</dbReference>
<dbReference type="EMBL" id="CAUJNA010001158">
    <property type="protein sequence ID" value="CAJ1384827.1"/>
    <property type="molecule type" value="Genomic_DNA"/>
</dbReference>
<dbReference type="InterPro" id="IPR015943">
    <property type="entry name" value="WD40/YVTN_repeat-like_dom_sf"/>
</dbReference>
<feature type="compositionally biased region" description="Low complexity" evidence="4">
    <location>
        <begin position="365"/>
        <end position="380"/>
    </location>
</feature>
<dbReference type="InterPro" id="IPR036322">
    <property type="entry name" value="WD40_repeat_dom_sf"/>
</dbReference>
<reference evidence="5" key="1">
    <citation type="submission" date="2023-08" db="EMBL/GenBank/DDBJ databases">
        <authorList>
            <person name="Chen Y."/>
            <person name="Shah S."/>
            <person name="Dougan E. K."/>
            <person name="Thang M."/>
            <person name="Chan C."/>
        </authorList>
    </citation>
    <scope>NUCLEOTIDE SEQUENCE</scope>
</reference>
<keyword evidence="1 3" id="KW-0853">WD repeat</keyword>
<feature type="region of interest" description="Disordered" evidence="4">
    <location>
        <begin position="365"/>
        <end position="387"/>
    </location>
</feature>
<name>A0AA36MUZ6_9DINO</name>
<dbReference type="InterPro" id="IPR001680">
    <property type="entry name" value="WD40_rpt"/>
</dbReference>
<dbReference type="InterPro" id="IPR050505">
    <property type="entry name" value="WDR55/POC1"/>
</dbReference>
<comment type="caution">
    <text evidence="5">The sequence shown here is derived from an EMBL/GenBank/DDBJ whole genome shotgun (WGS) entry which is preliminary data.</text>
</comment>
<sequence>MGAAASVDESVLLSVEDVEASAVQDHFRKKLRRNEELLRRADKSSEVVGYQAAAPYAQPLLKVKLGDPECLEDVHASFCDDQRRQKGSSEVYLEHLATGGELTAMTALDKAHIACASSEGQIWVYNWREDRVISQLRSSSVTLLDEDGNPEVCKVRRMQPLTQDHRVLGTCDERGTVCIWDLFTSSLIAESRFHEKSCTSIKADFWRQSFATTGEDSALILYDLAQEQVRERALPAPLTCGNGIPNTCLGIGGDRFPNLLAVGGADGKLRIWDQAVSLKRMHTIQVGAVTPTQCFVAPSGWQLILSASLGDSSYSGMRPDRGGLYCYDLRMLSDGHDNKNGALVVKWPSGIKDNKDLAADCGASSMRSSMKSSRSRGSAMTANKGPSSRMALGSGIGGMDLAMVEEGNSTMAVCLMDNVVKAFDIGTGEEIPMDTQRKTVRSAPTWEFDATDRIEQEYAHASVLTAIGRHVFVGTTSPSLQIWRRPVGNNFGHSDYTPPPLQPMELRMRCVPRALNAHDVPKQAVLADPTLRPGVALGNVYKALQADRHRLAMALGPQEAVEARWACSVRRAEPKEVGYFFPFLLTRRVGPWGLLDFW</sequence>
<evidence type="ECO:0000256" key="2">
    <source>
        <dbReference type="ARBA" id="ARBA00022737"/>
    </source>
</evidence>
<dbReference type="Proteomes" id="UP001178507">
    <property type="component" value="Unassembled WGS sequence"/>
</dbReference>
<evidence type="ECO:0000256" key="3">
    <source>
        <dbReference type="PROSITE-ProRule" id="PRU00221"/>
    </source>
</evidence>
<evidence type="ECO:0000256" key="1">
    <source>
        <dbReference type="ARBA" id="ARBA00022574"/>
    </source>
</evidence>
<evidence type="ECO:0000256" key="4">
    <source>
        <dbReference type="SAM" id="MobiDB-lite"/>
    </source>
</evidence>
<dbReference type="PANTHER" id="PTHR44019">
    <property type="entry name" value="WD REPEAT-CONTAINING PROTEIN 55"/>
    <property type="match status" value="1"/>
</dbReference>
<dbReference type="SMART" id="SM00320">
    <property type="entry name" value="WD40"/>
    <property type="match status" value="4"/>
</dbReference>
<evidence type="ECO:0000313" key="5">
    <source>
        <dbReference type="EMBL" id="CAJ1384827.1"/>
    </source>
</evidence>